<dbReference type="SUPFAM" id="SSF53756">
    <property type="entry name" value="UDP-Glycosyltransferase/glycogen phosphorylase"/>
    <property type="match status" value="1"/>
</dbReference>
<keyword evidence="6" id="KW-0328">Glycosyltransferase</keyword>
<evidence type="ECO:0000256" key="6">
    <source>
        <dbReference type="RuleBase" id="RU003718"/>
    </source>
</evidence>
<comment type="catalytic activity">
    <reaction evidence="5">
        <text>an anthocyanidin + UDP-alpha-D-glucose + H(+) = an anthocyanidin 3-O-beta-D-glucoside + UDP</text>
        <dbReference type="Rhea" id="RHEA:20093"/>
        <dbReference type="ChEBI" id="CHEBI:15378"/>
        <dbReference type="ChEBI" id="CHEBI:16307"/>
        <dbReference type="ChEBI" id="CHEBI:58223"/>
        <dbReference type="ChEBI" id="CHEBI:58885"/>
        <dbReference type="ChEBI" id="CHEBI:143576"/>
        <dbReference type="EC" id="2.4.1.115"/>
    </reaction>
</comment>
<keyword evidence="8" id="KW-1185">Reference proteome</keyword>
<dbReference type="PROSITE" id="PS00375">
    <property type="entry name" value="UDPGT"/>
    <property type="match status" value="1"/>
</dbReference>
<reference evidence="7" key="1">
    <citation type="submission" date="2022-08" db="EMBL/GenBank/DDBJ databases">
        <authorList>
            <person name="Gutierrez-Valencia J."/>
        </authorList>
    </citation>
    <scope>NUCLEOTIDE SEQUENCE</scope>
</reference>
<evidence type="ECO:0000313" key="7">
    <source>
        <dbReference type="EMBL" id="CAI0553348.1"/>
    </source>
</evidence>
<evidence type="ECO:0000256" key="2">
    <source>
        <dbReference type="ARBA" id="ARBA00009995"/>
    </source>
</evidence>
<protein>
    <recommendedName>
        <fullName evidence="3">anthocyanidin 3-O-glucosyltransferase</fullName>
        <ecNumber evidence="3">2.4.1.115</ecNumber>
    </recommendedName>
</protein>
<dbReference type="EMBL" id="CAMGYJ010000010">
    <property type="protein sequence ID" value="CAI0553348.1"/>
    <property type="molecule type" value="Genomic_DNA"/>
</dbReference>
<dbReference type="InterPro" id="IPR035595">
    <property type="entry name" value="UDP_glycos_trans_CS"/>
</dbReference>
<evidence type="ECO:0000256" key="4">
    <source>
        <dbReference type="ARBA" id="ARBA00022679"/>
    </source>
</evidence>
<dbReference type="AlphaFoldDB" id="A0AAV0RAA4"/>
<dbReference type="Proteomes" id="UP001154282">
    <property type="component" value="Unassembled WGS sequence"/>
</dbReference>
<dbReference type="CDD" id="cd03784">
    <property type="entry name" value="GT1_Gtf-like"/>
    <property type="match status" value="1"/>
</dbReference>
<dbReference type="Pfam" id="PF00201">
    <property type="entry name" value="UDPGT"/>
    <property type="match status" value="1"/>
</dbReference>
<dbReference type="PANTHER" id="PTHR11926">
    <property type="entry name" value="GLUCOSYL/GLUCURONOSYL TRANSFERASES"/>
    <property type="match status" value="1"/>
</dbReference>
<dbReference type="GO" id="GO:0080044">
    <property type="term" value="F:quercetin 7-O-glucosyltransferase activity"/>
    <property type="evidence" value="ECO:0007669"/>
    <property type="project" value="TreeGrafter"/>
</dbReference>
<dbReference type="PANTHER" id="PTHR11926:SF1534">
    <property type="entry name" value="GLYCOSYLTRANSFERASE"/>
    <property type="match status" value="1"/>
</dbReference>
<dbReference type="Gene3D" id="3.40.50.2000">
    <property type="entry name" value="Glycogen Phosphorylase B"/>
    <property type="match status" value="2"/>
</dbReference>
<evidence type="ECO:0000256" key="5">
    <source>
        <dbReference type="ARBA" id="ARBA00047606"/>
    </source>
</evidence>
<keyword evidence="4 6" id="KW-0808">Transferase</keyword>
<evidence type="ECO:0000313" key="8">
    <source>
        <dbReference type="Proteomes" id="UP001154282"/>
    </source>
</evidence>
<name>A0AAV0RAA4_9ROSI</name>
<comment type="pathway">
    <text evidence="1">Pigment biosynthesis; anthocyanin biosynthesis.</text>
</comment>
<sequence length="192" mass="20906">MTWLDSQPTSSIVYVSFGTIAEVSRRQKEEVGKALVSSGRPFLWTLRKEAEKAEEEEGGGGWGRLVEWCSQVDVLSHGAVGCFLTHCGWNSTLESMCLGVPTVGFPQFSDQETNAKLVEDVWRTGNDGGGGGAVVEEGEIRRCLDLVMGDGEVGEEVRRNARKWKELARSAVGEEGGTSYVNLKAFVDEITS</sequence>
<dbReference type="InterPro" id="IPR002213">
    <property type="entry name" value="UDP_glucos_trans"/>
</dbReference>
<organism evidence="7 8">
    <name type="scientific">Linum tenue</name>
    <dbReference type="NCBI Taxonomy" id="586396"/>
    <lineage>
        <taxon>Eukaryota</taxon>
        <taxon>Viridiplantae</taxon>
        <taxon>Streptophyta</taxon>
        <taxon>Embryophyta</taxon>
        <taxon>Tracheophyta</taxon>
        <taxon>Spermatophyta</taxon>
        <taxon>Magnoliopsida</taxon>
        <taxon>eudicotyledons</taxon>
        <taxon>Gunneridae</taxon>
        <taxon>Pentapetalae</taxon>
        <taxon>rosids</taxon>
        <taxon>fabids</taxon>
        <taxon>Malpighiales</taxon>
        <taxon>Linaceae</taxon>
        <taxon>Linum</taxon>
    </lineage>
</organism>
<comment type="similarity">
    <text evidence="2 6">Belongs to the UDP-glycosyltransferase family.</text>
</comment>
<dbReference type="GO" id="GO:0047213">
    <property type="term" value="F:anthocyanidin 3-O-glucosyltransferase activity"/>
    <property type="evidence" value="ECO:0007669"/>
    <property type="project" value="UniProtKB-EC"/>
</dbReference>
<dbReference type="EC" id="2.4.1.115" evidence="3"/>
<comment type="caution">
    <text evidence="7">The sequence shown here is derived from an EMBL/GenBank/DDBJ whole genome shotgun (WGS) entry which is preliminary data.</text>
</comment>
<accession>A0AAV0RAA4</accession>
<proteinExistence type="inferred from homology"/>
<evidence type="ECO:0000256" key="1">
    <source>
        <dbReference type="ARBA" id="ARBA00004935"/>
    </source>
</evidence>
<dbReference type="GO" id="GO:0080043">
    <property type="term" value="F:quercetin 3-O-glucosyltransferase activity"/>
    <property type="evidence" value="ECO:0007669"/>
    <property type="project" value="TreeGrafter"/>
</dbReference>
<gene>
    <name evidence="7" type="ORF">LITE_LOCUS46808</name>
</gene>
<evidence type="ECO:0000256" key="3">
    <source>
        <dbReference type="ARBA" id="ARBA00012585"/>
    </source>
</evidence>